<organism evidence="3">
    <name type="scientific">uncultured marine group II/III euryarchaeote KM3_205_F07</name>
    <dbReference type="NCBI Taxonomy" id="1456425"/>
    <lineage>
        <taxon>Archaea</taxon>
        <taxon>Methanobacteriati</taxon>
        <taxon>Methanobacteriota</taxon>
        <taxon>environmental samples</taxon>
    </lineage>
</organism>
<accession>A0A075GZB8</accession>
<evidence type="ECO:0000256" key="1">
    <source>
        <dbReference type="SAM" id="Coils"/>
    </source>
</evidence>
<name>A0A075GZB8_9EURY</name>
<sequence>MLYRIENLRTIDAQEFTVSENGPLSDNPDIFNPDKEDVQETQDEQHELLVVEARKTEGRVGGRDLFDILVREGWSSQERPIITPSGVLVNGNCRVATIEEILNLNRTGEDGDTRIDGIDLANPLIEVKVTPTEPEDPLTIIRLERLLQRDDRGRLNYDWIQNTTDIRRMAAAGMSDEEVYEEYKHLTDYQTRPKLQAMRNTRDLLDSLLEELGRPGEAYSLHTNKFMMMHAEKLMRHDNFSNESDKQLLKALILQMVQCVLHEEVEGYMYGSLQEVKGPIDARRMLDQMSENTGVSIETVTEETDPITEEITRIVTINTENITSMDGDALRSQSRTISETANDISSDRRDGDVVNRPANKVSAANLEVERALEAVERASEQDVVINSEDLLEKIDVLKRSVQMLLEKVDNLQNQG</sequence>
<dbReference type="AlphaFoldDB" id="A0A075GZB8"/>
<reference evidence="3" key="1">
    <citation type="journal article" date="2014" name="Genome Biol. Evol.">
        <title>Pangenome evidence for extensive interdomain horizontal transfer affecting lineage core and shell genes in uncultured planktonic thaumarchaeota and euryarchaeota.</title>
        <authorList>
            <person name="Deschamps P."/>
            <person name="Zivanovic Y."/>
            <person name="Moreira D."/>
            <person name="Rodriguez-Valera F."/>
            <person name="Lopez-Garcia P."/>
        </authorList>
    </citation>
    <scope>NUCLEOTIDE SEQUENCE</scope>
</reference>
<protein>
    <submittedName>
        <fullName evidence="3">Uncharacterized protein</fullName>
    </submittedName>
</protein>
<keyword evidence="1" id="KW-0175">Coiled coil</keyword>
<proteinExistence type="predicted"/>
<feature type="coiled-coil region" evidence="1">
    <location>
        <begin position="361"/>
        <end position="414"/>
    </location>
</feature>
<evidence type="ECO:0000256" key="2">
    <source>
        <dbReference type="SAM" id="MobiDB-lite"/>
    </source>
</evidence>
<feature type="compositionally biased region" description="Polar residues" evidence="2">
    <location>
        <begin position="333"/>
        <end position="344"/>
    </location>
</feature>
<feature type="region of interest" description="Disordered" evidence="2">
    <location>
        <begin position="333"/>
        <end position="354"/>
    </location>
</feature>
<evidence type="ECO:0000313" key="3">
    <source>
        <dbReference type="EMBL" id="AIF07617.1"/>
    </source>
</evidence>
<dbReference type="EMBL" id="KF900808">
    <property type="protein sequence ID" value="AIF07617.1"/>
    <property type="molecule type" value="Genomic_DNA"/>
</dbReference>